<dbReference type="InterPro" id="IPR007197">
    <property type="entry name" value="rSAM"/>
</dbReference>
<keyword evidence="9" id="KW-1185">Reference proteome</keyword>
<dbReference type="SUPFAM" id="SSF102114">
    <property type="entry name" value="Radical SAM enzymes"/>
    <property type="match status" value="1"/>
</dbReference>
<dbReference type="SFLD" id="SFLDG01067">
    <property type="entry name" value="SPASM/twitch_domain_containing"/>
    <property type="match status" value="1"/>
</dbReference>
<dbReference type="PANTHER" id="PTHR43273:SF8">
    <property type="entry name" value="RADICAL SAM DOMAIN PROTEIN"/>
    <property type="match status" value="1"/>
</dbReference>
<feature type="domain" description="Radical SAM core" evidence="7">
    <location>
        <begin position="8"/>
        <end position="236"/>
    </location>
</feature>
<dbReference type="RefSeq" id="WP_017801004.1">
    <property type="nucleotide sequence ID" value="NZ_JAGGMQ010000001.1"/>
</dbReference>
<evidence type="ECO:0000256" key="5">
    <source>
        <dbReference type="ARBA" id="ARBA00023004"/>
    </source>
</evidence>
<dbReference type="InterPro" id="IPR058240">
    <property type="entry name" value="rSAM_sf"/>
</dbReference>
<proteinExistence type="predicted"/>
<dbReference type="Gene3D" id="3.20.20.70">
    <property type="entry name" value="Aldolase class I"/>
    <property type="match status" value="1"/>
</dbReference>
<dbReference type="Proteomes" id="UP001195624">
    <property type="component" value="Unassembled WGS sequence"/>
</dbReference>
<evidence type="ECO:0000313" key="8">
    <source>
        <dbReference type="EMBL" id="MBP2169600.1"/>
    </source>
</evidence>
<dbReference type="InterPro" id="IPR000385">
    <property type="entry name" value="MoaA_NifB_PqqE_Fe-S-bd_CS"/>
</dbReference>
<protein>
    <recommendedName>
        <fullName evidence="7">Radical SAM core domain-containing protein</fullName>
    </recommendedName>
</protein>
<dbReference type="InterPro" id="IPR023867">
    <property type="entry name" value="Sulphatase_maturase_rSAM"/>
</dbReference>
<evidence type="ECO:0000313" key="9">
    <source>
        <dbReference type="Proteomes" id="UP001195624"/>
    </source>
</evidence>
<evidence type="ECO:0000256" key="6">
    <source>
        <dbReference type="ARBA" id="ARBA00023014"/>
    </source>
</evidence>
<evidence type="ECO:0000256" key="2">
    <source>
        <dbReference type="ARBA" id="ARBA00022485"/>
    </source>
</evidence>
<keyword evidence="4" id="KW-0479">Metal-binding</keyword>
<keyword evidence="5" id="KW-0408">Iron</keyword>
<evidence type="ECO:0000256" key="4">
    <source>
        <dbReference type="ARBA" id="ARBA00022723"/>
    </source>
</evidence>
<accession>A0ABS4PBV7</accession>
<dbReference type="InterPro" id="IPR030989">
    <property type="entry name" value="rSAM_SPASM_XyeB"/>
</dbReference>
<evidence type="ECO:0000259" key="7">
    <source>
        <dbReference type="PROSITE" id="PS51918"/>
    </source>
</evidence>
<dbReference type="EMBL" id="JAGGMQ010000001">
    <property type="protein sequence ID" value="MBP2169600.1"/>
    <property type="molecule type" value="Genomic_DNA"/>
</dbReference>
<dbReference type="SFLD" id="SFLDS00029">
    <property type="entry name" value="Radical_SAM"/>
    <property type="match status" value="1"/>
</dbReference>
<evidence type="ECO:0000256" key="3">
    <source>
        <dbReference type="ARBA" id="ARBA00022691"/>
    </source>
</evidence>
<keyword evidence="3" id="KW-0949">S-adenosyl-L-methionine</keyword>
<keyword evidence="6" id="KW-0411">Iron-sulfur</keyword>
<dbReference type="NCBIfam" id="TIGR04496">
    <property type="entry name" value="rSAM_XyeB"/>
    <property type="match status" value="1"/>
</dbReference>
<dbReference type="CDD" id="cd01335">
    <property type="entry name" value="Radical_SAM"/>
    <property type="match status" value="1"/>
</dbReference>
<dbReference type="PROSITE" id="PS51918">
    <property type="entry name" value="RADICAL_SAM"/>
    <property type="match status" value="1"/>
</dbReference>
<dbReference type="SFLD" id="SFLDG01072">
    <property type="entry name" value="dehydrogenase_like"/>
    <property type="match status" value="1"/>
</dbReference>
<organism evidence="8 9">
    <name type="scientific">Winslowiella toletana</name>
    <dbReference type="NCBI Taxonomy" id="92490"/>
    <lineage>
        <taxon>Bacteria</taxon>
        <taxon>Pseudomonadati</taxon>
        <taxon>Pseudomonadota</taxon>
        <taxon>Gammaproteobacteria</taxon>
        <taxon>Enterobacterales</taxon>
        <taxon>Erwiniaceae</taxon>
        <taxon>Winslowiella</taxon>
    </lineage>
</organism>
<dbReference type="PANTHER" id="PTHR43273">
    <property type="entry name" value="ANAEROBIC SULFATASE-MATURATING ENZYME HOMOLOG ASLB-RELATED"/>
    <property type="match status" value="1"/>
</dbReference>
<sequence length="392" mass="44291">MTQLKGEKIKHLEIILKISERCNINCTYCYVFNMGNTLATDSTPVISLDNVYALRGFFERSAAENDIEVIQVDFHGGEPLMMKKDRFDRMCQILLQGNYRSSKFELALQTNGILIDDEWIALFEKHQVHASISVDGPKHINDRHRLDRKGKSTYEGTITGLRLLQNAWQQGRLPGEPGILSVANANANGAEIYRHFADTLQCQRFDFLIPDDHHDDSPDGEGVGRFLNEALDAWFADGRPEIFIRIFNTYLGTMLNSQFNRVLGMSANVESAYAFTVTADGMLRIDDTLRSTSDEIFNAVGHVSELSLARVLETSCVKEYLALSSNLPTVCAECVWNNICHGGRLVNRFSRTNRFNNKTVFCKSMRLFLSRAASHLMASGVDEKEIMKNIQK</sequence>
<dbReference type="SFLD" id="SFLDG01386">
    <property type="entry name" value="main_SPASM_domain-containing"/>
    <property type="match status" value="1"/>
</dbReference>
<dbReference type="Pfam" id="PF04055">
    <property type="entry name" value="Radical_SAM"/>
    <property type="match status" value="1"/>
</dbReference>
<evidence type="ECO:0000256" key="1">
    <source>
        <dbReference type="ARBA" id="ARBA00001966"/>
    </source>
</evidence>
<dbReference type="PROSITE" id="PS01305">
    <property type="entry name" value="MOAA_NIFB_PQQE"/>
    <property type="match status" value="1"/>
</dbReference>
<comment type="caution">
    <text evidence="8">The sequence shown here is derived from an EMBL/GenBank/DDBJ whole genome shotgun (WGS) entry which is preliminary data.</text>
</comment>
<keyword evidence="2" id="KW-0004">4Fe-4S</keyword>
<gene>
    <name evidence="8" type="ORF">J2125_002792</name>
</gene>
<name>A0ABS4PBV7_9GAMM</name>
<dbReference type="InterPro" id="IPR013785">
    <property type="entry name" value="Aldolase_TIM"/>
</dbReference>
<reference evidence="9" key="1">
    <citation type="submission" date="2023-07" db="EMBL/GenBank/DDBJ databases">
        <title>Genome mining of underrepresented organisms for secondary metabolites.</title>
        <authorList>
            <person name="D'Agostino P.M."/>
        </authorList>
    </citation>
    <scope>NUCLEOTIDE SEQUENCE [LARGE SCALE GENOMIC DNA]</scope>
    <source>
        <strain evidence="9">WS4403</strain>
    </source>
</reference>
<comment type="cofactor">
    <cofactor evidence="1">
        <name>[4Fe-4S] cluster</name>
        <dbReference type="ChEBI" id="CHEBI:49883"/>
    </cofactor>
</comment>